<sequence>MMDPRFPRNPPRAEVVVLHPGLARLTLAWATACRDDPQVAAIAVTCGALRPVHARGDNWVLEGLASGGGILHVCITADDHLSILRHGPDSDPVALRLPLADALPEAS</sequence>
<name>A0A398BW46_9RHOB</name>
<evidence type="ECO:0000313" key="1">
    <source>
        <dbReference type="EMBL" id="RID91523.1"/>
    </source>
</evidence>
<proteinExistence type="predicted"/>
<evidence type="ECO:0000313" key="2">
    <source>
        <dbReference type="Proteomes" id="UP000266649"/>
    </source>
</evidence>
<dbReference type="OrthoDB" id="9873014at2"/>
<reference evidence="1 2" key="1">
    <citation type="submission" date="2018-09" db="EMBL/GenBank/DDBJ databases">
        <title>Gemmobacter lutimaris sp. nov., a marine bacterium isolated from tidal flat.</title>
        <authorList>
            <person name="Lee D.W."/>
            <person name="Yoo Y."/>
            <person name="Kim J.-J."/>
            <person name="Kim B.S."/>
        </authorList>
    </citation>
    <scope>NUCLEOTIDE SEQUENCE [LARGE SCALE GENOMIC DNA]</scope>
    <source>
        <strain evidence="1 2">YJ-T1-11</strain>
    </source>
</reference>
<protein>
    <submittedName>
        <fullName evidence="1">Uncharacterized protein</fullName>
    </submittedName>
</protein>
<dbReference type="Proteomes" id="UP000266649">
    <property type="component" value="Unassembled WGS sequence"/>
</dbReference>
<comment type="caution">
    <text evidence="1">The sequence shown here is derived from an EMBL/GenBank/DDBJ whole genome shotgun (WGS) entry which is preliminary data.</text>
</comment>
<dbReference type="AlphaFoldDB" id="A0A398BW46"/>
<dbReference type="EMBL" id="QXXQ01000006">
    <property type="protein sequence ID" value="RID91523.1"/>
    <property type="molecule type" value="Genomic_DNA"/>
</dbReference>
<dbReference type="RefSeq" id="WP_119135128.1">
    <property type="nucleotide sequence ID" value="NZ_QXXQ01000006.1"/>
</dbReference>
<gene>
    <name evidence="1" type="ORF">D2N39_12530</name>
</gene>
<keyword evidence="2" id="KW-1185">Reference proteome</keyword>
<accession>A0A398BW46</accession>
<organism evidence="1 2">
    <name type="scientific">Gemmobacter lutimaris</name>
    <dbReference type="NCBI Taxonomy" id="2306023"/>
    <lineage>
        <taxon>Bacteria</taxon>
        <taxon>Pseudomonadati</taxon>
        <taxon>Pseudomonadota</taxon>
        <taxon>Alphaproteobacteria</taxon>
        <taxon>Rhodobacterales</taxon>
        <taxon>Paracoccaceae</taxon>
        <taxon>Gemmobacter</taxon>
    </lineage>
</organism>